<name>K2Q7F7_9HYPH</name>
<evidence type="ECO:0000313" key="1">
    <source>
        <dbReference type="EMBL" id="EKF59659.1"/>
    </source>
</evidence>
<dbReference type="Proteomes" id="UP000007123">
    <property type="component" value="Unassembled WGS sequence"/>
</dbReference>
<gene>
    <name evidence="1" type="ORF">QWE_10562</name>
</gene>
<keyword evidence="2" id="KW-1185">Reference proteome</keyword>
<dbReference type="EMBL" id="ALJF01000008">
    <property type="protein sequence ID" value="EKF59659.1"/>
    <property type="molecule type" value="Genomic_DNA"/>
</dbReference>
<evidence type="ECO:0000313" key="2">
    <source>
        <dbReference type="Proteomes" id="UP000007123"/>
    </source>
</evidence>
<organism evidence="1 2">
    <name type="scientific">Agrobacterium albertimagni AOL15</name>
    <dbReference type="NCBI Taxonomy" id="1156935"/>
    <lineage>
        <taxon>Bacteria</taxon>
        <taxon>Pseudomonadati</taxon>
        <taxon>Pseudomonadota</taxon>
        <taxon>Alphaproteobacteria</taxon>
        <taxon>Hyphomicrobiales</taxon>
        <taxon>Rhizobiaceae</taxon>
        <taxon>Rhizobium/Agrobacterium group</taxon>
        <taxon>Agrobacterium</taxon>
    </lineage>
</organism>
<protein>
    <submittedName>
        <fullName evidence="1">Uncharacterized protein</fullName>
    </submittedName>
</protein>
<accession>K2Q7F7</accession>
<dbReference type="STRING" id="1156935.QWE_10562"/>
<dbReference type="AlphaFoldDB" id="K2Q7F7"/>
<comment type="caution">
    <text evidence="1">The sequence shown here is derived from an EMBL/GenBank/DDBJ whole genome shotgun (WGS) entry which is preliminary data.</text>
</comment>
<reference evidence="1 2" key="1">
    <citation type="journal article" date="2012" name="J. Bacteriol.">
        <title>Draft Genome Sequence of Agrobacterium albertimagni Strain AOL15.</title>
        <authorList>
            <person name="Trimble W.L."/>
            <person name="Phung le T."/>
            <person name="Meyer F."/>
            <person name="Gilbert J.A."/>
            <person name="Silver S."/>
        </authorList>
    </citation>
    <scope>NUCLEOTIDE SEQUENCE [LARGE SCALE GENOMIC DNA]</scope>
    <source>
        <strain evidence="1 2">AOL15</strain>
    </source>
</reference>
<proteinExistence type="predicted"/>
<sequence length="80" mass="8541">MCVLLLTGFLAEDGSFRNLACDRALVAGGERSGKIGQDCGIPVGERPGGAVWPFLCFLQLRHIDKQVEAPILARSDLPCA</sequence>